<accession>A0A521CWU9</accession>
<name>A0A521CWU9_9RHOB</name>
<dbReference type="EMBL" id="FXTK01000005">
    <property type="protein sequence ID" value="SMO63929.1"/>
    <property type="molecule type" value="Genomic_DNA"/>
</dbReference>
<dbReference type="OrthoDB" id="7870010at2"/>
<keyword evidence="2" id="KW-1185">Reference proteome</keyword>
<evidence type="ECO:0000313" key="1">
    <source>
        <dbReference type="EMBL" id="SMO63929.1"/>
    </source>
</evidence>
<dbReference type="RefSeq" id="WP_142662765.1">
    <property type="nucleotide sequence ID" value="NZ_FXTK01000005.1"/>
</dbReference>
<gene>
    <name evidence="1" type="ORF">SAMN06265221_105227</name>
</gene>
<reference evidence="1 2" key="1">
    <citation type="submission" date="2017-05" db="EMBL/GenBank/DDBJ databases">
        <authorList>
            <person name="Varghese N."/>
            <person name="Submissions S."/>
        </authorList>
    </citation>
    <scope>NUCLEOTIDE SEQUENCE [LARGE SCALE GENOMIC DNA]</scope>
    <source>
        <strain evidence="1 2">DSM 100094</strain>
    </source>
</reference>
<proteinExistence type="predicted"/>
<dbReference type="Proteomes" id="UP000319014">
    <property type="component" value="Unassembled WGS sequence"/>
</dbReference>
<protein>
    <submittedName>
        <fullName evidence="1">Uncharacterized protein</fullName>
    </submittedName>
</protein>
<organism evidence="1 2">
    <name type="scientific">Paracoccus laeviglucosivorans</name>
    <dbReference type="NCBI Taxonomy" id="1197861"/>
    <lineage>
        <taxon>Bacteria</taxon>
        <taxon>Pseudomonadati</taxon>
        <taxon>Pseudomonadota</taxon>
        <taxon>Alphaproteobacteria</taxon>
        <taxon>Rhodobacterales</taxon>
        <taxon>Paracoccaceae</taxon>
        <taxon>Paracoccus</taxon>
    </lineage>
</organism>
<evidence type="ECO:0000313" key="2">
    <source>
        <dbReference type="Proteomes" id="UP000319014"/>
    </source>
</evidence>
<sequence>MKTHPKIKPTSPTVPVARQMSFTGAVGGRGRSASAARRAHVHAQRADVDTFLRRWSMLMITSFATAEAIGAHFDVTKQTGCNWREGTHRPSGDAVDHAMQTLPLYSQIMWGK</sequence>
<dbReference type="AlphaFoldDB" id="A0A521CWU9"/>